<dbReference type="RefSeq" id="WP_245778615.1">
    <property type="nucleotide sequence ID" value="NZ_FOZK01000001.1"/>
</dbReference>
<dbReference type="EMBL" id="FOZK01000001">
    <property type="protein sequence ID" value="SFR93407.1"/>
    <property type="molecule type" value="Genomic_DNA"/>
</dbReference>
<dbReference type="GO" id="GO:0008381">
    <property type="term" value="F:mechanosensitive monoatomic ion channel activity"/>
    <property type="evidence" value="ECO:0007669"/>
    <property type="project" value="InterPro"/>
</dbReference>
<dbReference type="SUPFAM" id="SSF82861">
    <property type="entry name" value="Mechanosensitive channel protein MscS (YggB), transmembrane region"/>
    <property type="match status" value="1"/>
</dbReference>
<comment type="similarity">
    <text evidence="2">Belongs to the MscS (TC 1.A.23) family.</text>
</comment>
<evidence type="ECO:0000256" key="4">
    <source>
        <dbReference type="ARBA" id="ARBA00022692"/>
    </source>
</evidence>
<feature type="transmembrane region" description="Helical" evidence="8">
    <location>
        <begin position="59"/>
        <end position="79"/>
    </location>
</feature>
<dbReference type="Proteomes" id="UP000199062">
    <property type="component" value="Unassembled WGS sequence"/>
</dbReference>
<reference evidence="12 13" key="1">
    <citation type="submission" date="2016-10" db="EMBL/GenBank/DDBJ databases">
        <authorList>
            <person name="de Groot N.N."/>
        </authorList>
    </citation>
    <scope>NUCLEOTIDE SEQUENCE [LARGE SCALE GENOMIC DNA]</scope>
    <source>
        <strain evidence="12 13">CGMCC 1.10457</strain>
    </source>
</reference>
<keyword evidence="13" id="KW-1185">Reference proteome</keyword>
<evidence type="ECO:0000256" key="2">
    <source>
        <dbReference type="ARBA" id="ARBA00008017"/>
    </source>
</evidence>
<evidence type="ECO:0000256" key="1">
    <source>
        <dbReference type="ARBA" id="ARBA00004651"/>
    </source>
</evidence>
<feature type="transmembrane region" description="Helical" evidence="8">
    <location>
        <begin position="91"/>
        <end position="113"/>
    </location>
</feature>
<name>A0A1I6KQF0_9EURY</name>
<feature type="domain" description="Mechanosensitive ion channel transmembrane helices 2/3" evidence="11">
    <location>
        <begin position="142"/>
        <end position="177"/>
    </location>
</feature>
<feature type="region of interest" description="Disordered" evidence="7">
    <location>
        <begin position="346"/>
        <end position="380"/>
    </location>
</feature>
<sequence>MQSNGTLGTMWEGIEGLPDWQGFLVVVGGAVLTAALLQIAGDRYLKRVTARIPGEVDDVVLRGVHPALYLTVAIGGVFVGVDLFDLAETDAATLEAAVLSLVTVIWLVTLVRVGRKVSNAVTDNRYLDRQVVPIFQNVWSAVVVGVAGFLLLTYWGIDVTPLLASAGVAGIVVGLAARDTIANFFGSLALYVDGTYKVGDYVVLDSGERGRVEDISVRSTVIRTRDDILITVPNATLNNAAIVNESTPRRKRRIRVPVGVAYGSDLDEVEEILLDVAASTESVLDRPSPRVRFRQFGDSALEHELLCWVPNPALRARVTHHLNRGIYQRFQEANVEIPFPQRDVRLSSAAAGGEDGTASPASTDGIQANSDVPGDPRVDS</sequence>
<protein>
    <submittedName>
        <fullName evidence="12">Mechanosensitive ion channel</fullName>
    </submittedName>
</protein>
<dbReference type="AlphaFoldDB" id="A0A1I6KQF0"/>
<dbReference type="SUPFAM" id="SSF50182">
    <property type="entry name" value="Sm-like ribonucleoproteins"/>
    <property type="match status" value="1"/>
</dbReference>
<evidence type="ECO:0000256" key="3">
    <source>
        <dbReference type="ARBA" id="ARBA00022475"/>
    </source>
</evidence>
<feature type="compositionally biased region" description="Polar residues" evidence="7">
    <location>
        <begin position="359"/>
        <end position="370"/>
    </location>
</feature>
<evidence type="ECO:0000259" key="11">
    <source>
        <dbReference type="Pfam" id="PF21088"/>
    </source>
</evidence>
<keyword evidence="4 8" id="KW-0812">Transmembrane</keyword>
<accession>A0A1I6KQF0</accession>
<dbReference type="Gene3D" id="2.30.30.60">
    <property type="match status" value="1"/>
</dbReference>
<keyword evidence="5 8" id="KW-1133">Transmembrane helix</keyword>
<evidence type="ECO:0000256" key="6">
    <source>
        <dbReference type="ARBA" id="ARBA00023136"/>
    </source>
</evidence>
<dbReference type="SUPFAM" id="SSF82689">
    <property type="entry name" value="Mechanosensitive channel protein MscS (YggB), C-terminal domain"/>
    <property type="match status" value="1"/>
</dbReference>
<dbReference type="InterPro" id="IPR010920">
    <property type="entry name" value="LSM_dom_sf"/>
</dbReference>
<dbReference type="PANTHER" id="PTHR30221">
    <property type="entry name" value="SMALL-CONDUCTANCE MECHANOSENSITIVE CHANNEL"/>
    <property type="match status" value="1"/>
</dbReference>
<keyword evidence="6 8" id="KW-0472">Membrane</keyword>
<evidence type="ECO:0000256" key="5">
    <source>
        <dbReference type="ARBA" id="ARBA00022989"/>
    </source>
</evidence>
<dbReference type="Gene3D" id="1.10.287.1260">
    <property type="match status" value="1"/>
</dbReference>
<proteinExistence type="inferred from homology"/>
<feature type="domain" description="Mechanosensitive ion channel MscS C-terminal" evidence="10">
    <location>
        <begin position="254"/>
        <end position="337"/>
    </location>
</feature>
<evidence type="ECO:0000313" key="13">
    <source>
        <dbReference type="Proteomes" id="UP000199062"/>
    </source>
</evidence>
<keyword evidence="3" id="KW-1003">Cell membrane</keyword>
<dbReference type="InterPro" id="IPR011066">
    <property type="entry name" value="MscS_channel_C_sf"/>
</dbReference>
<evidence type="ECO:0000313" key="12">
    <source>
        <dbReference type="EMBL" id="SFR93407.1"/>
    </source>
</evidence>
<comment type="subcellular location">
    <subcellularLocation>
        <location evidence="1">Cell membrane</location>
        <topology evidence="1">Multi-pass membrane protein</topology>
    </subcellularLocation>
</comment>
<dbReference type="InterPro" id="IPR045275">
    <property type="entry name" value="MscS_archaea/bacteria_type"/>
</dbReference>
<dbReference type="PANTHER" id="PTHR30221:SF1">
    <property type="entry name" value="SMALL-CONDUCTANCE MECHANOSENSITIVE CHANNEL"/>
    <property type="match status" value="1"/>
</dbReference>
<gene>
    <name evidence="12" type="ORF">SAMN05216559_1290</name>
</gene>
<feature type="transmembrane region" description="Helical" evidence="8">
    <location>
        <begin position="134"/>
        <end position="155"/>
    </location>
</feature>
<dbReference type="InterPro" id="IPR006685">
    <property type="entry name" value="MscS_channel_2nd"/>
</dbReference>
<dbReference type="Pfam" id="PF00924">
    <property type="entry name" value="MS_channel_2nd"/>
    <property type="match status" value="1"/>
</dbReference>
<evidence type="ECO:0000256" key="7">
    <source>
        <dbReference type="SAM" id="MobiDB-lite"/>
    </source>
</evidence>
<dbReference type="InterPro" id="IPR023408">
    <property type="entry name" value="MscS_beta-dom_sf"/>
</dbReference>
<dbReference type="GO" id="GO:0005886">
    <property type="term" value="C:plasma membrane"/>
    <property type="evidence" value="ECO:0007669"/>
    <property type="project" value="UniProtKB-SubCell"/>
</dbReference>
<feature type="transmembrane region" description="Helical" evidence="8">
    <location>
        <begin position="20"/>
        <end position="39"/>
    </location>
</feature>
<dbReference type="InterPro" id="IPR011014">
    <property type="entry name" value="MscS_channel_TM-2"/>
</dbReference>
<dbReference type="Pfam" id="PF21088">
    <property type="entry name" value="MS_channel_1st"/>
    <property type="match status" value="1"/>
</dbReference>
<evidence type="ECO:0000256" key="8">
    <source>
        <dbReference type="SAM" id="Phobius"/>
    </source>
</evidence>
<dbReference type="InterPro" id="IPR049142">
    <property type="entry name" value="MS_channel_1st"/>
</dbReference>
<dbReference type="Gene3D" id="3.30.70.100">
    <property type="match status" value="1"/>
</dbReference>
<evidence type="ECO:0000259" key="9">
    <source>
        <dbReference type="Pfam" id="PF00924"/>
    </source>
</evidence>
<feature type="domain" description="Mechanosensitive ion channel MscS" evidence="9">
    <location>
        <begin position="179"/>
        <end position="245"/>
    </location>
</feature>
<evidence type="ECO:0000259" key="10">
    <source>
        <dbReference type="Pfam" id="PF21082"/>
    </source>
</evidence>
<dbReference type="InterPro" id="IPR049278">
    <property type="entry name" value="MS_channel_C"/>
</dbReference>
<dbReference type="STRING" id="767519.SAMN05216559_1290"/>
<dbReference type="Pfam" id="PF21082">
    <property type="entry name" value="MS_channel_3rd"/>
    <property type="match status" value="1"/>
</dbReference>
<organism evidence="12 13">
    <name type="scientific">Halomicrobium zhouii</name>
    <dbReference type="NCBI Taxonomy" id="767519"/>
    <lineage>
        <taxon>Archaea</taxon>
        <taxon>Methanobacteriati</taxon>
        <taxon>Methanobacteriota</taxon>
        <taxon>Stenosarchaea group</taxon>
        <taxon>Halobacteria</taxon>
        <taxon>Halobacteriales</taxon>
        <taxon>Haloarculaceae</taxon>
        <taxon>Halomicrobium</taxon>
    </lineage>
</organism>